<protein>
    <submittedName>
        <fullName evidence="2">Uncharacterized protein</fullName>
    </submittedName>
</protein>
<gene>
    <name evidence="2" type="ORF">FHP89_05490</name>
</gene>
<name>A0A557SMR7_9RHOO</name>
<reference evidence="2 3" key="1">
    <citation type="submission" date="2019-07" db="EMBL/GenBank/DDBJ databases">
        <title>The pathways for chlorine oxyanion respiration interact through the shared metabolite chlorate.</title>
        <authorList>
            <person name="Barnum T.P."/>
            <person name="Cheng Y."/>
            <person name="Hill K.A."/>
            <person name="Lucas L.N."/>
            <person name="Carlson H.K."/>
            <person name="Coates J.D."/>
        </authorList>
    </citation>
    <scope>NUCLEOTIDE SEQUENCE [LARGE SCALE GENOMIC DNA]</scope>
    <source>
        <strain evidence="2 3">SFB-1</strain>
    </source>
</reference>
<evidence type="ECO:0000313" key="3">
    <source>
        <dbReference type="Proteomes" id="UP000318349"/>
    </source>
</evidence>
<dbReference type="Proteomes" id="UP000318349">
    <property type="component" value="Unassembled WGS sequence"/>
</dbReference>
<feature type="transmembrane region" description="Helical" evidence="1">
    <location>
        <begin position="39"/>
        <end position="61"/>
    </location>
</feature>
<comment type="caution">
    <text evidence="2">The sequence shown here is derived from an EMBL/GenBank/DDBJ whole genome shotgun (WGS) entry which is preliminary data.</text>
</comment>
<sequence length="66" mass="7257">MMRKALARQRLVACTLFAALAFNAPLLWLFDAAVALFGVPLVFLSMFGIWAAVIAVLAWIVESGFR</sequence>
<dbReference type="AlphaFoldDB" id="A0A557SMR7"/>
<organism evidence="2 3">
    <name type="scientific">Denitromonas halophila</name>
    <dbReference type="NCBI Taxonomy" id="1629404"/>
    <lineage>
        <taxon>Bacteria</taxon>
        <taxon>Pseudomonadati</taxon>
        <taxon>Pseudomonadota</taxon>
        <taxon>Betaproteobacteria</taxon>
        <taxon>Rhodocyclales</taxon>
        <taxon>Zoogloeaceae</taxon>
        <taxon>Denitromonas</taxon>
    </lineage>
</organism>
<proteinExistence type="predicted"/>
<evidence type="ECO:0000256" key="1">
    <source>
        <dbReference type="SAM" id="Phobius"/>
    </source>
</evidence>
<keyword evidence="1" id="KW-1133">Transmembrane helix</keyword>
<evidence type="ECO:0000313" key="2">
    <source>
        <dbReference type="EMBL" id="TVO78640.1"/>
    </source>
</evidence>
<accession>A0A557SMR7</accession>
<dbReference type="EMBL" id="VMNI01000005">
    <property type="protein sequence ID" value="TVO78640.1"/>
    <property type="molecule type" value="Genomic_DNA"/>
</dbReference>
<keyword evidence="1" id="KW-0472">Membrane</keyword>
<keyword evidence="1" id="KW-0812">Transmembrane</keyword>